<feature type="transmembrane region" description="Helical" evidence="1">
    <location>
        <begin position="110"/>
        <end position="133"/>
    </location>
</feature>
<proteinExistence type="predicted"/>
<comment type="caution">
    <text evidence="4">The sequence shown here is derived from an EMBL/GenBank/DDBJ whole genome shotgun (WGS) entry which is preliminary data.</text>
</comment>
<dbReference type="PANTHER" id="PTHR13018">
    <property type="entry name" value="PROBABLE MEMBRANE PROTEIN DUF221-RELATED"/>
    <property type="match status" value="1"/>
</dbReference>
<dbReference type="Pfam" id="PF13967">
    <property type="entry name" value="RSN1_TM"/>
    <property type="match status" value="1"/>
</dbReference>
<evidence type="ECO:0000313" key="5">
    <source>
        <dbReference type="Proteomes" id="UP000288168"/>
    </source>
</evidence>
<dbReference type="GO" id="GO:0005227">
    <property type="term" value="F:calcium-activated cation channel activity"/>
    <property type="evidence" value="ECO:0007669"/>
    <property type="project" value="InterPro"/>
</dbReference>
<keyword evidence="1" id="KW-0812">Transmembrane</keyword>
<feature type="transmembrane region" description="Helical" evidence="1">
    <location>
        <begin position="33"/>
        <end position="56"/>
    </location>
</feature>
<feature type="transmembrane region" description="Helical" evidence="1">
    <location>
        <begin position="180"/>
        <end position="199"/>
    </location>
</feature>
<dbReference type="InterPro" id="IPR032880">
    <property type="entry name" value="CSC1/OSCA1-like_N"/>
</dbReference>
<dbReference type="AlphaFoldDB" id="A0A428NFY7"/>
<keyword evidence="1" id="KW-0472">Membrane</keyword>
<reference evidence="4 5" key="1">
    <citation type="submission" date="2017-06" db="EMBL/GenBank/DDBJ databases">
        <title>Comparative genomic analysis of Ambrosia Fusariam Clade fungi.</title>
        <authorList>
            <person name="Stajich J.E."/>
            <person name="Carrillo J."/>
            <person name="Kijimoto T."/>
            <person name="Eskalen A."/>
            <person name="O'Donnell K."/>
            <person name="Kasson M."/>
        </authorList>
    </citation>
    <scope>NUCLEOTIDE SEQUENCE [LARGE SCALE GENOMIC DNA]</scope>
    <source>
        <strain evidence="4 5">NRRL62584</strain>
    </source>
</reference>
<keyword evidence="5" id="KW-1185">Reference proteome</keyword>
<protein>
    <recommendedName>
        <fullName evidence="6">CSC1/OSCA1-like N-terminal transmembrane domain-containing protein</fullName>
    </recommendedName>
</protein>
<dbReference type="Proteomes" id="UP000288168">
    <property type="component" value="Unassembled WGS sequence"/>
</dbReference>
<evidence type="ECO:0000256" key="1">
    <source>
        <dbReference type="SAM" id="Phobius"/>
    </source>
</evidence>
<evidence type="ECO:0008006" key="6">
    <source>
        <dbReference type="Google" id="ProtNLM"/>
    </source>
</evidence>
<dbReference type="InterPro" id="IPR027815">
    <property type="entry name" value="CSC1/OSCA1-like_cyt"/>
</dbReference>
<gene>
    <name evidence="4" type="ORF">CEP54_016283</name>
</gene>
<dbReference type="GO" id="GO:0005886">
    <property type="term" value="C:plasma membrane"/>
    <property type="evidence" value="ECO:0007669"/>
    <property type="project" value="TreeGrafter"/>
</dbReference>
<keyword evidence="1" id="KW-1133">Transmembrane helix</keyword>
<evidence type="ECO:0000259" key="2">
    <source>
        <dbReference type="Pfam" id="PF13967"/>
    </source>
</evidence>
<organism evidence="4 5">
    <name type="scientific">Fusarium duplospermum</name>
    <dbReference type="NCBI Taxonomy" id="1325734"/>
    <lineage>
        <taxon>Eukaryota</taxon>
        <taxon>Fungi</taxon>
        <taxon>Dikarya</taxon>
        <taxon>Ascomycota</taxon>
        <taxon>Pezizomycotina</taxon>
        <taxon>Sordariomycetes</taxon>
        <taxon>Hypocreomycetidae</taxon>
        <taxon>Hypocreales</taxon>
        <taxon>Nectriaceae</taxon>
        <taxon>Fusarium</taxon>
        <taxon>Fusarium solani species complex</taxon>
    </lineage>
</organism>
<dbReference type="PANTHER" id="PTHR13018:SF20">
    <property type="entry name" value="SPORULATION-SPECIFIC PROTEIN 75"/>
    <property type="match status" value="1"/>
</dbReference>
<feature type="domain" description="CSC1/OSCA1-like N-terminal transmembrane" evidence="2">
    <location>
        <begin position="34"/>
        <end position="201"/>
    </location>
</feature>
<name>A0A428NFY7_9HYPO</name>
<evidence type="ECO:0000259" key="3">
    <source>
        <dbReference type="Pfam" id="PF14703"/>
    </source>
</evidence>
<dbReference type="EMBL" id="NKCI01000597">
    <property type="protein sequence ID" value="RSL39663.1"/>
    <property type="molecule type" value="Genomic_DNA"/>
</dbReference>
<dbReference type="OrthoDB" id="5063597at2759"/>
<feature type="non-terminal residue" evidence="4">
    <location>
        <position position="313"/>
    </location>
</feature>
<evidence type="ECO:0000313" key="4">
    <source>
        <dbReference type="EMBL" id="RSL39663.1"/>
    </source>
</evidence>
<sequence>MIELVSPGALLVPRAAGDRLPGGAQNDQGIGVVSFLTAVGSGSVIFLIQFLLFLFLRNYLARIFKSKLYLAPPHERPERQRYGFVTTVKWLWNVRDEDTIKRCGLDAYFFLRYLQTLLAIFFPIAVVVIPVLVPLNYIGGRGSQLNSDGGGNSTGGRPDRTTGLDTLAWGNVRPTSTHRYWAHLSLSVVAVAWVCFIFFHELKRYVEVRQSYLTSADHRAKPSARTILVNSIPASLCSREKLRDLFFLFPGGVKNVWVNRDLSSLAEKIDRRDAIHRKLEQAETLLIKATQRAWRKAGKPVLRPDGVLEVATS</sequence>
<accession>A0A428NFY7</accession>
<dbReference type="InterPro" id="IPR045122">
    <property type="entry name" value="Csc1-like"/>
</dbReference>
<dbReference type="Pfam" id="PF14703">
    <property type="entry name" value="PHM7_cyt"/>
    <property type="match status" value="1"/>
</dbReference>
<feature type="domain" description="CSC1/OSCA1-like cytosolic" evidence="3">
    <location>
        <begin position="224"/>
        <end position="292"/>
    </location>
</feature>